<reference evidence="9 10" key="1">
    <citation type="submission" date="2020-08" db="EMBL/GenBank/DDBJ databases">
        <authorList>
            <person name="Koutsovoulos G."/>
            <person name="Danchin GJ E."/>
        </authorList>
    </citation>
    <scope>NUCLEOTIDE SEQUENCE [LARGE SCALE GENOMIC DNA]</scope>
</reference>
<dbReference type="GO" id="GO:0006506">
    <property type="term" value="P:GPI anchor biosynthetic process"/>
    <property type="evidence" value="ECO:0007669"/>
    <property type="project" value="TreeGrafter"/>
</dbReference>
<gene>
    <name evidence="9" type="ORF">MENT_LOCUS3201</name>
</gene>
<evidence type="ECO:0000256" key="8">
    <source>
        <dbReference type="RuleBase" id="RU363075"/>
    </source>
</evidence>
<dbReference type="PANTHER" id="PTHR22760">
    <property type="entry name" value="GLYCOSYLTRANSFERASE"/>
    <property type="match status" value="1"/>
</dbReference>
<dbReference type="InterPro" id="IPR005599">
    <property type="entry name" value="GPI_mannosylTrfase"/>
</dbReference>
<keyword evidence="4 8" id="KW-0812">Transmembrane</keyword>
<evidence type="ECO:0000256" key="2">
    <source>
        <dbReference type="ARBA" id="ARBA00022676"/>
    </source>
</evidence>
<feature type="transmembrane region" description="Helical" evidence="8">
    <location>
        <begin position="382"/>
        <end position="400"/>
    </location>
</feature>
<sequence length="545" mass="64473">MNFYRQRFYHVLAFRLCCCFFSNTWFVPDEYFQSVEVAYHLVYGKGHLSWEWLPEWALRSPLHPLIYAFPFWLLKLFSLDFGFIIRWIPNIIHAFLFAIADICFINWAKSVIGFSLDALFIILPIYFTNWFIIYCSTRTLSNTLECCLMLIALNFYTKEDGNYLETKKKNDNFEEKNLAKFSIPKIDSFCICLLFVSIAAVMRPTTWLLWIPLCYGHFVFYLLEGLDVINQEIITKRMEKYILSYSPFVIIIPFFTFILDSFYYGRPTSTFFNFFHFNIIKSGNALFGSHPWHWYFTQGLPSILLFASVPLFTILVKLIRSSFYVDIRLDRRYILCAGLYIFSLSLIAHKEHRFVLPIIPILLPYIAVEINSYKNEFFKKWLINLIIGSNLLAIIYFGLIHQRGPYVANNKIVQYVDEKLQKDNSSTIYVLQLMPCFSMPMYAGLHPYAQNVSITMLDCGINNTTDESEQFHSSPIPWLNKNWFSKKLYLTNLIVCYQHIFYKIESFLMQKGFERHSLIFHTYFTSSSRQHSKIILLTSVNYKKK</sequence>
<feature type="transmembrane region" description="Helical" evidence="8">
    <location>
        <begin position="114"/>
        <end position="133"/>
    </location>
</feature>
<evidence type="ECO:0000313" key="9">
    <source>
        <dbReference type="EMBL" id="CAD2131156.1"/>
    </source>
</evidence>
<organism evidence="9 10">
    <name type="scientific">Meloidogyne enterolobii</name>
    <name type="common">Root-knot nematode worm</name>
    <name type="synonym">Meloidogyne mayaguensis</name>
    <dbReference type="NCBI Taxonomy" id="390850"/>
    <lineage>
        <taxon>Eukaryota</taxon>
        <taxon>Metazoa</taxon>
        <taxon>Ecdysozoa</taxon>
        <taxon>Nematoda</taxon>
        <taxon>Chromadorea</taxon>
        <taxon>Rhabditida</taxon>
        <taxon>Tylenchina</taxon>
        <taxon>Tylenchomorpha</taxon>
        <taxon>Tylenchoidea</taxon>
        <taxon>Meloidogynidae</taxon>
        <taxon>Meloidogyninae</taxon>
        <taxon>Meloidogyne</taxon>
    </lineage>
</organism>
<evidence type="ECO:0000256" key="3">
    <source>
        <dbReference type="ARBA" id="ARBA00022679"/>
    </source>
</evidence>
<evidence type="ECO:0000256" key="5">
    <source>
        <dbReference type="ARBA" id="ARBA00022824"/>
    </source>
</evidence>
<feature type="transmembrane region" description="Helical" evidence="8">
    <location>
        <begin position="331"/>
        <end position="348"/>
    </location>
</feature>
<protein>
    <recommendedName>
        <fullName evidence="8">Mannosyltransferase</fullName>
        <ecNumber evidence="8">2.4.1.-</ecNumber>
    </recommendedName>
</protein>
<dbReference type="PANTHER" id="PTHR22760:SF4">
    <property type="entry name" value="GPI MANNOSYLTRANSFERASE 3"/>
    <property type="match status" value="1"/>
</dbReference>
<accession>A0A6V7TQG0</accession>
<keyword evidence="5 8" id="KW-0256">Endoplasmic reticulum</keyword>
<dbReference type="GO" id="GO:0005789">
    <property type="term" value="C:endoplasmic reticulum membrane"/>
    <property type="evidence" value="ECO:0007669"/>
    <property type="project" value="UniProtKB-SubCell"/>
</dbReference>
<feature type="transmembrane region" description="Helical" evidence="8">
    <location>
        <begin position="299"/>
        <end position="319"/>
    </location>
</feature>
<dbReference type="AlphaFoldDB" id="A0A6V7TQG0"/>
<keyword evidence="2 8" id="KW-0328">Glycosyltransferase</keyword>
<keyword evidence="7 8" id="KW-0472">Membrane</keyword>
<dbReference type="Proteomes" id="UP000580250">
    <property type="component" value="Unassembled WGS sequence"/>
</dbReference>
<keyword evidence="3" id="KW-0808">Transferase</keyword>
<feature type="transmembrane region" description="Helical" evidence="8">
    <location>
        <begin position="91"/>
        <end position="107"/>
    </location>
</feature>
<feature type="transmembrane region" description="Helical" evidence="8">
    <location>
        <begin position="241"/>
        <end position="264"/>
    </location>
</feature>
<evidence type="ECO:0000313" key="10">
    <source>
        <dbReference type="Proteomes" id="UP000580250"/>
    </source>
</evidence>
<dbReference type="OrthoDB" id="10248435at2759"/>
<comment type="caution">
    <text evidence="9">The sequence shown here is derived from an EMBL/GenBank/DDBJ whole genome shotgun (WGS) entry which is preliminary data.</text>
</comment>
<keyword evidence="6 8" id="KW-1133">Transmembrane helix</keyword>
<evidence type="ECO:0000256" key="7">
    <source>
        <dbReference type="ARBA" id="ARBA00023136"/>
    </source>
</evidence>
<evidence type="ECO:0000256" key="1">
    <source>
        <dbReference type="ARBA" id="ARBA00004477"/>
    </source>
</evidence>
<dbReference type="Pfam" id="PF03901">
    <property type="entry name" value="Glyco_transf_22"/>
    <property type="match status" value="1"/>
</dbReference>
<comment type="similarity">
    <text evidence="8">Belongs to the glycosyltransferase 22 family.</text>
</comment>
<feature type="transmembrane region" description="Helical" evidence="8">
    <location>
        <begin position="207"/>
        <end position="229"/>
    </location>
</feature>
<evidence type="ECO:0000256" key="6">
    <source>
        <dbReference type="ARBA" id="ARBA00022989"/>
    </source>
</evidence>
<name>A0A6V7TQG0_MELEN</name>
<proteinExistence type="inferred from homology"/>
<dbReference type="EMBL" id="CAJEWN010000010">
    <property type="protein sequence ID" value="CAD2131156.1"/>
    <property type="molecule type" value="Genomic_DNA"/>
</dbReference>
<dbReference type="EC" id="2.4.1.-" evidence="8"/>
<evidence type="ECO:0000256" key="4">
    <source>
        <dbReference type="ARBA" id="ARBA00022692"/>
    </source>
</evidence>
<comment type="subcellular location">
    <subcellularLocation>
        <location evidence="1 8">Endoplasmic reticulum membrane</location>
        <topology evidence="1 8">Multi-pass membrane protein</topology>
    </subcellularLocation>
</comment>
<dbReference type="GO" id="GO:0000026">
    <property type="term" value="F:alpha-1,2-mannosyltransferase activity"/>
    <property type="evidence" value="ECO:0007669"/>
    <property type="project" value="TreeGrafter"/>
</dbReference>